<evidence type="ECO:0000313" key="3">
    <source>
        <dbReference type="Proteomes" id="UP000430146"/>
    </source>
</evidence>
<reference evidence="2 3" key="1">
    <citation type="submission" date="2019-11" db="EMBL/GenBank/DDBJ databases">
        <authorList>
            <person name="Holert J."/>
        </authorList>
    </citation>
    <scope>NUCLEOTIDE SEQUENCE [LARGE SCALE GENOMIC DNA]</scope>
    <source>
        <strain evidence="2">BC8_1</strain>
    </source>
</reference>
<name>A0A5S9QYX0_MYCVN</name>
<protein>
    <submittedName>
        <fullName evidence="2">Uncharacterized protein</fullName>
    </submittedName>
</protein>
<organism evidence="2 3">
    <name type="scientific">Mycolicibacterium vanbaalenii</name>
    <name type="common">Mycobacterium vanbaalenii</name>
    <dbReference type="NCBI Taxonomy" id="110539"/>
    <lineage>
        <taxon>Bacteria</taxon>
        <taxon>Bacillati</taxon>
        <taxon>Actinomycetota</taxon>
        <taxon>Actinomycetes</taxon>
        <taxon>Mycobacteriales</taxon>
        <taxon>Mycobacteriaceae</taxon>
        <taxon>Mycolicibacterium</taxon>
    </lineage>
</organism>
<keyword evidence="1" id="KW-1133">Transmembrane helix</keyword>
<dbReference type="Proteomes" id="UP000430146">
    <property type="component" value="Unassembled WGS sequence"/>
</dbReference>
<keyword evidence="1" id="KW-0472">Membrane</keyword>
<sequence length="157" mass="17166">MLLGLCALVAAEAVGLALPRLSAASWFPGIALALALGAARWLLFRGSRPEPVDDAADGTGTALGRWVERTESQIAWSEATRADWDRRLRPTLARQFEMASRQPRARNPAAFEATGRVHFGDDLWAWVDPENVSSTGTREPGPGRAVFIGIIERLERM</sequence>
<dbReference type="EMBL" id="CACSIP010000023">
    <property type="protein sequence ID" value="CAA0124275.1"/>
    <property type="molecule type" value="Genomic_DNA"/>
</dbReference>
<keyword evidence="1" id="KW-0812">Transmembrane</keyword>
<accession>A0A5S9QYX0</accession>
<keyword evidence="3" id="KW-1185">Reference proteome</keyword>
<evidence type="ECO:0000313" key="2">
    <source>
        <dbReference type="EMBL" id="CAA0124275.1"/>
    </source>
</evidence>
<dbReference type="AlphaFoldDB" id="A0A5S9QYX0"/>
<proteinExistence type="predicted"/>
<gene>
    <name evidence="2" type="ORF">AELLOGFF_00927</name>
</gene>
<feature type="transmembrane region" description="Helical" evidence="1">
    <location>
        <begin position="23"/>
        <end position="43"/>
    </location>
</feature>
<evidence type="ECO:0000256" key="1">
    <source>
        <dbReference type="SAM" id="Phobius"/>
    </source>
</evidence>